<evidence type="ECO:0000259" key="2">
    <source>
        <dbReference type="PROSITE" id="PS50097"/>
    </source>
</evidence>
<dbReference type="EMBL" id="MNAD01001120">
    <property type="protein sequence ID" value="OJT07795.1"/>
    <property type="molecule type" value="Genomic_DNA"/>
</dbReference>
<protein>
    <recommendedName>
        <fullName evidence="2">BTB domain-containing protein</fullName>
    </recommendedName>
</protein>
<dbReference type="CDD" id="cd18186">
    <property type="entry name" value="BTB_POZ_ZBTB_KLHL-like"/>
    <property type="match status" value="1"/>
</dbReference>
<dbReference type="OrthoDB" id="2746456at2759"/>
<organism evidence="3 4">
    <name type="scientific">Trametes pubescens</name>
    <name type="common">White-rot fungus</name>
    <dbReference type="NCBI Taxonomy" id="154538"/>
    <lineage>
        <taxon>Eukaryota</taxon>
        <taxon>Fungi</taxon>
        <taxon>Dikarya</taxon>
        <taxon>Basidiomycota</taxon>
        <taxon>Agaricomycotina</taxon>
        <taxon>Agaricomycetes</taxon>
        <taxon>Polyporales</taxon>
        <taxon>Polyporaceae</taxon>
        <taxon>Trametes</taxon>
    </lineage>
</organism>
<dbReference type="PROSITE" id="PS50097">
    <property type="entry name" value="BTB"/>
    <property type="match status" value="1"/>
</dbReference>
<reference evidence="3 4" key="1">
    <citation type="submission" date="2016-10" db="EMBL/GenBank/DDBJ databases">
        <title>Genome sequence of the basidiomycete white-rot fungus Trametes pubescens.</title>
        <authorList>
            <person name="Makela M.R."/>
            <person name="Granchi Z."/>
            <person name="Peng M."/>
            <person name="De Vries R.P."/>
            <person name="Grigoriev I."/>
            <person name="Riley R."/>
            <person name="Hilden K."/>
        </authorList>
    </citation>
    <scope>NUCLEOTIDE SEQUENCE [LARGE SCALE GENOMIC DNA]</scope>
    <source>
        <strain evidence="3 4">FBCC735</strain>
    </source>
</reference>
<dbReference type="OMA" id="RSENFWH"/>
<dbReference type="Proteomes" id="UP000184267">
    <property type="component" value="Unassembled WGS sequence"/>
</dbReference>
<feature type="compositionally biased region" description="Low complexity" evidence="1">
    <location>
        <begin position="189"/>
        <end position="203"/>
    </location>
</feature>
<keyword evidence="4" id="KW-1185">Reference proteome</keyword>
<evidence type="ECO:0000313" key="3">
    <source>
        <dbReference type="EMBL" id="OJT07795.1"/>
    </source>
</evidence>
<dbReference type="AlphaFoldDB" id="A0A1M2VJL9"/>
<feature type="compositionally biased region" description="Basic and acidic residues" evidence="1">
    <location>
        <begin position="40"/>
        <end position="49"/>
    </location>
</feature>
<evidence type="ECO:0000256" key="1">
    <source>
        <dbReference type="SAM" id="MobiDB-lite"/>
    </source>
</evidence>
<name>A0A1M2VJL9_TRAPU</name>
<feature type="compositionally biased region" description="Acidic residues" evidence="1">
    <location>
        <begin position="67"/>
        <end position="77"/>
    </location>
</feature>
<dbReference type="InterPro" id="IPR000210">
    <property type="entry name" value="BTB/POZ_dom"/>
</dbReference>
<accession>A0A1M2VJL9</accession>
<gene>
    <name evidence="3" type="ORF">TRAPUB_1310</name>
</gene>
<feature type="domain" description="BTB" evidence="2">
    <location>
        <begin position="240"/>
        <end position="312"/>
    </location>
</feature>
<proteinExistence type="predicted"/>
<feature type="compositionally biased region" description="Basic and acidic residues" evidence="1">
    <location>
        <begin position="1"/>
        <end position="10"/>
    </location>
</feature>
<dbReference type="InterPro" id="IPR011333">
    <property type="entry name" value="SKP1/BTB/POZ_sf"/>
</dbReference>
<evidence type="ECO:0000313" key="4">
    <source>
        <dbReference type="Proteomes" id="UP000184267"/>
    </source>
</evidence>
<sequence length="569" mass="62657">MSVEDQHLSESDSDSESMPDVSQLIEERLTQPKSSVSRHSTPDSAKETGDDPMVEDDSHAGLAGEVKDEDDEDDELPDTPTSKTGDKDPIVLSSSSPAVANGSRPSRHMKAPPVPIPNSRLNSKTASSSRLTSAAATPTPARTSPPTTRQSARSATKKRAREFEESSSELPRVPASQPVPQPTKRARRAQPPSASQPLPATPSYKTPTIVKIEPSSTIKSKGKQKTVARKRSENFWHLDGSVVVQVQNTLFRLHRSRLTQQSEYFAALQNGDGSRDSPALVDWDLVDSCPVYVVKNVSVLDFERLLTALDAGIAYAINPPPFRVLASLVRAAHTLSFKTILTFATHLLREMWPSDLARIRETSDADRAQRVSQATETVLLAQQCDLPELLKAAYHELLRAPDFGQDLAVYVHAESADDTDTRRMEMEYDEDEDNAPPARLAASALLRLVAAQQAMQKEWLAHARAPPLPSAFPCPLAQLAEANHDPRTAECARARAEAERGWLSLLLQTGVFEAGLGDVFVGLQRLADMDWKEMGYCVGCVSERRDAWLEKREKLWRRLDVLLGLKDAQ</sequence>
<dbReference type="Gene3D" id="3.30.710.10">
    <property type="entry name" value="Potassium Channel Kv1.1, Chain A"/>
    <property type="match status" value="1"/>
</dbReference>
<comment type="caution">
    <text evidence="3">The sequence shown here is derived from an EMBL/GenBank/DDBJ whole genome shotgun (WGS) entry which is preliminary data.</text>
</comment>
<feature type="region of interest" description="Disordered" evidence="1">
    <location>
        <begin position="1"/>
        <end position="206"/>
    </location>
</feature>
<feature type="compositionally biased region" description="Low complexity" evidence="1">
    <location>
        <begin position="125"/>
        <end position="149"/>
    </location>
</feature>